<gene>
    <name evidence="1" type="ORF">K466DRAFT_603217</name>
</gene>
<evidence type="ECO:0000313" key="1">
    <source>
        <dbReference type="EMBL" id="TFK83034.1"/>
    </source>
</evidence>
<name>A0A5C3P090_9APHY</name>
<accession>A0A5C3P090</accession>
<dbReference type="Proteomes" id="UP000308197">
    <property type="component" value="Unassembled WGS sequence"/>
</dbReference>
<sequence>MSPYLLALPPQVILKRDKEPIRYNSKYDATRKRQYTWFFATVGEHPVSAPPALHPSCGLQRGDLFYHKHAHGHQLWLRQEDEATDEDHWTTVDIGYERNEDGRVLSITQKLQRPSWVGGDWAIKRVAAIERS</sequence>
<organism evidence="1 2">
    <name type="scientific">Polyporus arcularius HHB13444</name>
    <dbReference type="NCBI Taxonomy" id="1314778"/>
    <lineage>
        <taxon>Eukaryota</taxon>
        <taxon>Fungi</taxon>
        <taxon>Dikarya</taxon>
        <taxon>Basidiomycota</taxon>
        <taxon>Agaricomycotina</taxon>
        <taxon>Agaricomycetes</taxon>
        <taxon>Polyporales</taxon>
        <taxon>Polyporaceae</taxon>
        <taxon>Polyporus</taxon>
    </lineage>
</organism>
<reference evidence="1 2" key="1">
    <citation type="journal article" date="2019" name="Nat. Ecol. Evol.">
        <title>Megaphylogeny resolves global patterns of mushroom evolution.</title>
        <authorList>
            <person name="Varga T."/>
            <person name="Krizsan K."/>
            <person name="Foldi C."/>
            <person name="Dima B."/>
            <person name="Sanchez-Garcia M."/>
            <person name="Sanchez-Ramirez S."/>
            <person name="Szollosi G.J."/>
            <person name="Szarkandi J.G."/>
            <person name="Papp V."/>
            <person name="Albert L."/>
            <person name="Andreopoulos W."/>
            <person name="Angelini C."/>
            <person name="Antonin V."/>
            <person name="Barry K.W."/>
            <person name="Bougher N.L."/>
            <person name="Buchanan P."/>
            <person name="Buyck B."/>
            <person name="Bense V."/>
            <person name="Catcheside P."/>
            <person name="Chovatia M."/>
            <person name="Cooper J."/>
            <person name="Damon W."/>
            <person name="Desjardin D."/>
            <person name="Finy P."/>
            <person name="Geml J."/>
            <person name="Haridas S."/>
            <person name="Hughes K."/>
            <person name="Justo A."/>
            <person name="Karasinski D."/>
            <person name="Kautmanova I."/>
            <person name="Kiss B."/>
            <person name="Kocsube S."/>
            <person name="Kotiranta H."/>
            <person name="LaButti K.M."/>
            <person name="Lechner B.E."/>
            <person name="Liimatainen K."/>
            <person name="Lipzen A."/>
            <person name="Lukacs Z."/>
            <person name="Mihaltcheva S."/>
            <person name="Morgado L.N."/>
            <person name="Niskanen T."/>
            <person name="Noordeloos M.E."/>
            <person name="Ohm R.A."/>
            <person name="Ortiz-Santana B."/>
            <person name="Ovrebo C."/>
            <person name="Racz N."/>
            <person name="Riley R."/>
            <person name="Savchenko A."/>
            <person name="Shiryaev A."/>
            <person name="Soop K."/>
            <person name="Spirin V."/>
            <person name="Szebenyi C."/>
            <person name="Tomsovsky M."/>
            <person name="Tulloss R.E."/>
            <person name="Uehling J."/>
            <person name="Grigoriev I.V."/>
            <person name="Vagvolgyi C."/>
            <person name="Papp T."/>
            <person name="Martin F.M."/>
            <person name="Miettinen O."/>
            <person name="Hibbett D.S."/>
            <person name="Nagy L.G."/>
        </authorList>
    </citation>
    <scope>NUCLEOTIDE SEQUENCE [LARGE SCALE GENOMIC DNA]</scope>
    <source>
        <strain evidence="1 2">HHB13444</strain>
    </source>
</reference>
<dbReference type="AlphaFoldDB" id="A0A5C3P090"/>
<keyword evidence="2" id="KW-1185">Reference proteome</keyword>
<evidence type="ECO:0000313" key="2">
    <source>
        <dbReference type="Proteomes" id="UP000308197"/>
    </source>
</evidence>
<dbReference type="EMBL" id="ML211427">
    <property type="protein sequence ID" value="TFK83034.1"/>
    <property type="molecule type" value="Genomic_DNA"/>
</dbReference>
<proteinExistence type="predicted"/>
<dbReference type="InParanoid" id="A0A5C3P090"/>
<protein>
    <submittedName>
        <fullName evidence="1">Uncharacterized protein</fullName>
    </submittedName>
</protein>